<reference evidence="1" key="1">
    <citation type="submission" date="2021-03" db="EMBL/GenBank/DDBJ databases">
        <title>Comparative genomics and phylogenomic investigation of the class Geoglossomycetes provide insights into ecological specialization and systematics.</title>
        <authorList>
            <person name="Melie T."/>
            <person name="Pirro S."/>
            <person name="Miller A.N."/>
            <person name="Quandt A."/>
        </authorList>
    </citation>
    <scope>NUCLEOTIDE SEQUENCE</scope>
    <source>
        <strain evidence="1">GBOQ0MN5Z8</strain>
    </source>
</reference>
<sequence>MGRGGDSENKAKSVARTILENANLLTSNPIEVTDNDSENAANLRKVLLSIAKSKFKNHYGYFFLGPRTRPPGKLIKTLDEFTDCDTHKPENMTDYIESRIFPSNAKLPADMLDDMRAQLMGWAQGLLDKGPTGMWTWEEFQYLEPGKDTQIDAMTVFTIQKVPNGTHFDVTLEEATE</sequence>
<dbReference type="AlphaFoldDB" id="A0A9P8IBJ7"/>
<dbReference type="Proteomes" id="UP000698800">
    <property type="component" value="Unassembled WGS sequence"/>
</dbReference>
<gene>
    <name evidence="1" type="ORF">FGG08_002520</name>
</gene>
<comment type="caution">
    <text evidence="1">The sequence shown here is derived from an EMBL/GenBank/DDBJ whole genome shotgun (WGS) entry which is preliminary data.</text>
</comment>
<name>A0A9P8IBJ7_9PEZI</name>
<proteinExistence type="predicted"/>
<keyword evidence="2" id="KW-1185">Reference proteome</keyword>
<protein>
    <submittedName>
        <fullName evidence="1">Uncharacterized protein</fullName>
    </submittedName>
</protein>
<evidence type="ECO:0000313" key="2">
    <source>
        <dbReference type="Proteomes" id="UP000698800"/>
    </source>
</evidence>
<evidence type="ECO:0000313" key="1">
    <source>
        <dbReference type="EMBL" id="KAH0543175.1"/>
    </source>
</evidence>
<organism evidence="1 2">
    <name type="scientific">Glutinoglossum americanum</name>
    <dbReference type="NCBI Taxonomy" id="1670608"/>
    <lineage>
        <taxon>Eukaryota</taxon>
        <taxon>Fungi</taxon>
        <taxon>Dikarya</taxon>
        <taxon>Ascomycota</taxon>
        <taxon>Pezizomycotina</taxon>
        <taxon>Geoglossomycetes</taxon>
        <taxon>Geoglossales</taxon>
        <taxon>Geoglossaceae</taxon>
        <taxon>Glutinoglossum</taxon>
    </lineage>
</organism>
<dbReference type="EMBL" id="JAGHQL010000038">
    <property type="protein sequence ID" value="KAH0543175.1"/>
    <property type="molecule type" value="Genomic_DNA"/>
</dbReference>
<accession>A0A9P8IBJ7</accession>